<comment type="function">
    <text evidence="10">Releases the supercoiling and torsional tension of DNA, which is introduced during the DNA replication and transcription, by transiently cleaving and rejoining one strand of the DNA duplex. Introduces a single-strand break via transesterification at a target site in duplex DNA. The scissile phosphodiester is attacked by the catalytic tyrosine of the enzyme, resulting in the formation of a DNA-(5'-phosphotyrosyl)-enzyme intermediate and the expulsion of a 3'-OH DNA strand. The free DNA strand then undergoes passage around the unbroken strand, thus removing DNA supercoils. Finally, in the religation step, the DNA 3'-OH attacks the covalent intermediate to expel the active-site tyrosine and restore the DNA phosphodiester backbone.</text>
</comment>
<dbReference type="InterPro" id="IPR005733">
    <property type="entry name" value="TopoI_bac-type"/>
</dbReference>
<dbReference type="CDD" id="cd03363">
    <property type="entry name" value="TOPRIM_TopoIA_TopoI"/>
    <property type="match status" value="1"/>
</dbReference>
<evidence type="ECO:0000259" key="12">
    <source>
        <dbReference type="PROSITE" id="PS52039"/>
    </source>
</evidence>
<dbReference type="Gene3D" id="3.40.50.140">
    <property type="match status" value="1"/>
</dbReference>
<keyword evidence="4" id="KW-0863">Zinc-finger</keyword>
<dbReference type="InterPro" id="IPR013497">
    <property type="entry name" value="Topo_IA_cen"/>
</dbReference>
<dbReference type="SMART" id="SM00436">
    <property type="entry name" value="TOP1Bc"/>
    <property type="match status" value="1"/>
</dbReference>
<sequence length="675" mass="77207">MNNKNLIIVESPNKIKTIQSYVGDDYEVIATYGHLRELNKTKGYDYNTFEPYWQVVGSKTRNSKEPIIKEIKKHAKKANQIYLATDPDREGEAISWHVWDILTEEERAKCRRITFNEVTKTAILNAIENYREIDMDLVNSQFARRILDRLIGYKLSALVKKTQHAISAGRVQSVALMFVVNRQLERLQFVPSKWLEITATLENGVDLIFTGKNCTAKPYEDSETNTFRFALKEDAEKVFNKLTDNFVLTKIDDPKKTKGDAQKPITTDKLLQMASTNLGWSATKTTSVAQKMFEGVEINGNQIGLISYPRTDSERLSLDFTNATKEFILDKFGEAYYNKDFVVSKVSKNKEKQLNVQDAHEAIRPVDVNITPESIKDSVTPQIFKLYNLIWTRTVSSMMNVPLFNKHNLYFENEHEEFFASYKDIAFDGYYVLDYYAKTVKQYKQKFPNMEVGKVYKGKAELIEKEKQPPAYFTEASLIAALKESGVGRPSTYATMTKIGEERGYVYKDSQKLIPTDVGMNVIGELKKDFPQIMTPEFTVDMENELDKIANGEDSWNGYLESFAPNFESQLKEVYANLPKVELEKVGRMCPNDGSELVYRTSKYGTKFIACSAFPKCKYTESIPDANKTGESCPECGSELIIRINKKKKPFTGCSNYPDCKYIKSNSKSKKTNLE</sequence>
<dbReference type="Pfam" id="PF01131">
    <property type="entry name" value="Topoisom_bac"/>
    <property type="match status" value="1"/>
</dbReference>
<dbReference type="PANTHER" id="PTHR42785:SF1">
    <property type="entry name" value="DNA TOPOISOMERASE"/>
    <property type="match status" value="1"/>
</dbReference>
<dbReference type="EC" id="5.6.2.1" evidence="10"/>
<protein>
    <recommendedName>
        <fullName evidence="10">DNA topoisomerase 1</fullName>
        <ecNumber evidence="10">5.6.2.1</ecNumber>
    </recommendedName>
    <alternativeName>
        <fullName evidence="10">DNA topoisomerase I</fullName>
    </alternativeName>
</protein>
<evidence type="ECO:0000256" key="1">
    <source>
        <dbReference type="ARBA" id="ARBA00000213"/>
    </source>
</evidence>
<evidence type="ECO:0000256" key="5">
    <source>
        <dbReference type="ARBA" id="ARBA00022833"/>
    </source>
</evidence>
<dbReference type="Proteomes" id="UP001449582">
    <property type="component" value="Unassembled WGS sequence"/>
</dbReference>
<evidence type="ECO:0000256" key="9">
    <source>
        <dbReference type="ARBA" id="ARBA00023235"/>
    </source>
</evidence>
<dbReference type="InterPro" id="IPR023405">
    <property type="entry name" value="Topo_IA_core_domain"/>
</dbReference>
<keyword evidence="5" id="KW-0862">Zinc</keyword>
<evidence type="ECO:0000256" key="4">
    <source>
        <dbReference type="ARBA" id="ARBA00022771"/>
    </source>
</evidence>
<dbReference type="Gene3D" id="1.10.290.10">
    <property type="entry name" value="Topoisomerase I, domain 4"/>
    <property type="match status" value="1"/>
</dbReference>
<feature type="site" description="Interaction with DNA" evidence="10">
    <location>
        <position position="153"/>
    </location>
</feature>
<dbReference type="Pfam" id="PF01396">
    <property type="entry name" value="Zn_ribbon_Top1"/>
    <property type="match status" value="2"/>
</dbReference>
<dbReference type="SUPFAM" id="SSF56712">
    <property type="entry name" value="Prokaryotic type I DNA topoisomerase"/>
    <property type="match status" value="1"/>
</dbReference>
<feature type="domain" description="Topo IA-type catalytic" evidence="12">
    <location>
        <begin position="134"/>
        <end position="571"/>
    </location>
</feature>
<keyword evidence="7 10" id="KW-0799">Topoisomerase</keyword>
<dbReference type="InterPro" id="IPR003601">
    <property type="entry name" value="Topo_IA_2"/>
</dbReference>
<reference evidence="13" key="1">
    <citation type="submission" date="2024-02" db="EMBL/GenBank/DDBJ databases">
        <title>Draft genome sequence of new strains in genus Ureaplasma.</title>
        <authorList>
            <person name="Nakajima Y."/>
            <person name="Segawa T."/>
        </authorList>
    </citation>
    <scope>NUCLEOTIDE SEQUENCE [LARGE SCALE GENOMIC DNA]</scope>
    <source>
        <strain evidence="13">OM1</strain>
    </source>
</reference>
<feature type="active site" description="O-(5'-phospho-DNA)-tyrosine intermediate" evidence="10">
    <location>
        <position position="308"/>
    </location>
</feature>
<evidence type="ECO:0000256" key="10">
    <source>
        <dbReference type="HAMAP-Rule" id="MF_00952"/>
    </source>
</evidence>
<feature type="site" description="Interaction with DNA" evidence="10">
    <location>
        <position position="144"/>
    </location>
</feature>
<dbReference type="CDD" id="cd00186">
    <property type="entry name" value="TOP1Ac"/>
    <property type="match status" value="1"/>
</dbReference>
<dbReference type="InterPro" id="IPR006171">
    <property type="entry name" value="TOPRIM_dom"/>
</dbReference>
<dbReference type="InterPro" id="IPR013826">
    <property type="entry name" value="Topo_IA_cen_sub3"/>
</dbReference>
<feature type="site" description="Interaction with DNA" evidence="10">
    <location>
        <position position="34"/>
    </location>
</feature>
<dbReference type="InterPro" id="IPR034149">
    <property type="entry name" value="TOPRIM_TopoI"/>
</dbReference>
<dbReference type="NCBIfam" id="TIGR01051">
    <property type="entry name" value="topA_bact"/>
    <property type="match status" value="1"/>
</dbReference>
<comment type="caution">
    <text evidence="13">The sequence shown here is derived from an EMBL/GenBank/DDBJ whole genome shotgun (WGS) entry which is preliminary data.</text>
</comment>
<dbReference type="InterPro" id="IPR000380">
    <property type="entry name" value="Topo_IA"/>
</dbReference>
<feature type="site" description="Interaction with DNA" evidence="10">
    <location>
        <position position="310"/>
    </location>
</feature>
<dbReference type="Gene3D" id="1.10.460.10">
    <property type="entry name" value="Topoisomerase I, domain 2"/>
    <property type="match status" value="1"/>
</dbReference>
<comment type="similarity">
    <text evidence="2 10">Belongs to the type IA topoisomerase family.</text>
</comment>
<accession>A0ABP9U9Z0</accession>
<evidence type="ECO:0000256" key="8">
    <source>
        <dbReference type="ARBA" id="ARBA00023125"/>
    </source>
</evidence>
<evidence type="ECO:0000256" key="7">
    <source>
        <dbReference type="ARBA" id="ARBA00023029"/>
    </source>
</evidence>
<dbReference type="InterPro" id="IPR003602">
    <property type="entry name" value="Topo_IA_DNA-bd_dom"/>
</dbReference>
<dbReference type="InterPro" id="IPR013824">
    <property type="entry name" value="Topo_IA_cen_sub1"/>
</dbReference>
<dbReference type="PRINTS" id="PR00417">
    <property type="entry name" value="PRTPISMRASEI"/>
</dbReference>
<comment type="subunit">
    <text evidence="10">Monomer.</text>
</comment>
<name>A0ABP9U9Z0_9BACT</name>
<dbReference type="Pfam" id="PF01751">
    <property type="entry name" value="Toprim"/>
    <property type="match status" value="1"/>
</dbReference>
<dbReference type="SUPFAM" id="SSF57783">
    <property type="entry name" value="Zinc beta-ribbon"/>
    <property type="match status" value="2"/>
</dbReference>
<evidence type="ECO:0000256" key="2">
    <source>
        <dbReference type="ARBA" id="ARBA00009446"/>
    </source>
</evidence>
<comment type="catalytic activity">
    <reaction evidence="1 10">
        <text>ATP-independent breakage of single-stranded DNA, followed by passage and rejoining.</text>
        <dbReference type="EC" id="5.6.2.1"/>
    </reaction>
</comment>
<feature type="region of interest" description="Interaction with DNA" evidence="10">
    <location>
        <begin position="167"/>
        <end position="172"/>
    </location>
</feature>
<feature type="site" description="Interaction with DNA" evidence="10">
    <location>
        <position position="148"/>
    </location>
</feature>
<dbReference type="InterPro" id="IPR013825">
    <property type="entry name" value="Topo_IA_cen_sub2"/>
</dbReference>
<dbReference type="Gene3D" id="2.70.20.10">
    <property type="entry name" value="Topoisomerase I, domain 3"/>
    <property type="match status" value="1"/>
</dbReference>
<dbReference type="HAMAP" id="MF_00952">
    <property type="entry name" value="Topoisom_1_prok"/>
    <property type="match status" value="1"/>
</dbReference>
<dbReference type="PROSITE" id="PS52039">
    <property type="entry name" value="TOPO_IA_2"/>
    <property type="match status" value="1"/>
</dbReference>
<keyword evidence="8 10" id="KW-0238">DNA-binding</keyword>
<feature type="domain" description="Toprim" evidence="11">
    <location>
        <begin position="4"/>
        <end position="118"/>
    </location>
</feature>
<keyword evidence="9 10" id="KW-0413">Isomerase</keyword>
<dbReference type="Gene3D" id="3.30.65.10">
    <property type="entry name" value="Bacterial Topoisomerase I, domain 1"/>
    <property type="match status" value="2"/>
</dbReference>
<dbReference type="RefSeq" id="WP_353289817.1">
    <property type="nucleotide sequence ID" value="NZ_BAABQM010000002.1"/>
</dbReference>
<evidence type="ECO:0000256" key="3">
    <source>
        <dbReference type="ARBA" id="ARBA00022723"/>
    </source>
</evidence>
<dbReference type="InterPro" id="IPR028612">
    <property type="entry name" value="Topoisom_1_IA"/>
</dbReference>
<dbReference type="InterPro" id="IPR013498">
    <property type="entry name" value="Topo_IA_Znf"/>
</dbReference>
<evidence type="ECO:0000313" key="14">
    <source>
        <dbReference type="Proteomes" id="UP001449582"/>
    </source>
</evidence>
<dbReference type="SMART" id="SM00493">
    <property type="entry name" value="TOPRIM"/>
    <property type="match status" value="1"/>
</dbReference>
<dbReference type="PROSITE" id="PS50880">
    <property type="entry name" value="TOPRIM"/>
    <property type="match status" value="1"/>
</dbReference>
<organism evidence="13 14">
    <name type="scientific">Ureaplasma ceti</name>
    <dbReference type="NCBI Taxonomy" id="3119530"/>
    <lineage>
        <taxon>Bacteria</taxon>
        <taxon>Bacillati</taxon>
        <taxon>Mycoplasmatota</taxon>
        <taxon>Mycoplasmoidales</taxon>
        <taxon>Mycoplasmoidaceae</taxon>
        <taxon>Ureaplasma</taxon>
    </lineage>
</organism>
<evidence type="ECO:0000256" key="6">
    <source>
        <dbReference type="ARBA" id="ARBA00022842"/>
    </source>
</evidence>
<keyword evidence="6" id="KW-0460">Magnesium</keyword>
<dbReference type="PANTHER" id="PTHR42785">
    <property type="entry name" value="DNA TOPOISOMERASE, TYPE IA, CORE"/>
    <property type="match status" value="1"/>
</dbReference>
<feature type="site" description="Interaction with DNA" evidence="10">
    <location>
        <position position="503"/>
    </location>
</feature>
<keyword evidence="3" id="KW-0479">Metal-binding</keyword>
<comment type="caution">
    <text evidence="10">Lacks conserved residue(s) required for the propagation of feature annotation.</text>
</comment>
<gene>
    <name evidence="10 13" type="primary">topA</name>
    <name evidence="13" type="ORF">UREOM_3670</name>
</gene>
<dbReference type="EMBL" id="BAABQM010000002">
    <property type="protein sequence ID" value="GAA5414656.1"/>
    <property type="molecule type" value="Genomic_DNA"/>
</dbReference>
<feature type="site" description="Interaction with DNA" evidence="10">
    <location>
        <position position="145"/>
    </location>
</feature>
<evidence type="ECO:0000259" key="11">
    <source>
        <dbReference type="PROSITE" id="PS50880"/>
    </source>
</evidence>
<evidence type="ECO:0000313" key="13">
    <source>
        <dbReference type="EMBL" id="GAA5414656.1"/>
    </source>
</evidence>
<keyword evidence="14" id="KW-1185">Reference proteome</keyword>
<dbReference type="SMART" id="SM00437">
    <property type="entry name" value="TOP1Ac"/>
    <property type="match status" value="1"/>
</dbReference>
<proteinExistence type="inferred from homology"/>